<dbReference type="CDD" id="cd00383">
    <property type="entry name" value="trans_reg_C"/>
    <property type="match status" value="1"/>
</dbReference>
<feature type="DNA-binding region" description="OmpR/PhoB-type" evidence="2">
    <location>
        <begin position="132"/>
        <end position="233"/>
    </location>
</feature>
<dbReference type="Pfam" id="PF00486">
    <property type="entry name" value="Trans_reg_C"/>
    <property type="match status" value="1"/>
</dbReference>
<dbReference type="SMART" id="SM00862">
    <property type="entry name" value="Trans_reg_C"/>
    <property type="match status" value="1"/>
</dbReference>
<feature type="domain" description="OmpR/PhoB-type" evidence="3">
    <location>
        <begin position="132"/>
        <end position="233"/>
    </location>
</feature>
<dbReference type="RefSeq" id="WP_216245333.1">
    <property type="nucleotide sequence ID" value="NZ_JABACJ020000036.1"/>
</dbReference>
<name>A0ABS6DAI0_9FIRM</name>
<evidence type="ECO:0000313" key="5">
    <source>
        <dbReference type="Proteomes" id="UP000723714"/>
    </source>
</evidence>
<keyword evidence="5" id="KW-1185">Reference proteome</keyword>
<evidence type="ECO:0000256" key="1">
    <source>
        <dbReference type="ARBA" id="ARBA00023125"/>
    </source>
</evidence>
<comment type="caution">
    <text evidence="4">The sequence shown here is derived from an EMBL/GenBank/DDBJ whole genome shotgun (WGS) entry which is preliminary data.</text>
</comment>
<organism evidence="4 5">
    <name type="scientific">Faecalicatena faecalis</name>
    <dbReference type="NCBI Taxonomy" id="2726362"/>
    <lineage>
        <taxon>Bacteria</taxon>
        <taxon>Bacillati</taxon>
        <taxon>Bacillota</taxon>
        <taxon>Clostridia</taxon>
        <taxon>Lachnospirales</taxon>
        <taxon>Lachnospiraceae</taxon>
        <taxon>Faecalicatena</taxon>
    </lineage>
</organism>
<dbReference type="PROSITE" id="PS51755">
    <property type="entry name" value="OMPR_PHOB"/>
    <property type="match status" value="1"/>
</dbReference>
<dbReference type="Proteomes" id="UP000723714">
    <property type="component" value="Unassembled WGS sequence"/>
</dbReference>
<dbReference type="EMBL" id="JABACJ020000036">
    <property type="protein sequence ID" value="MBU3878506.1"/>
    <property type="molecule type" value="Genomic_DNA"/>
</dbReference>
<accession>A0ABS6DAI0</accession>
<gene>
    <name evidence="4" type="ORF">HGO97_022150</name>
</gene>
<dbReference type="InterPro" id="IPR001867">
    <property type="entry name" value="OmpR/PhoB-type_DNA-bd"/>
</dbReference>
<evidence type="ECO:0000259" key="3">
    <source>
        <dbReference type="PROSITE" id="PS51755"/>
    </source>
</evidence>
<evidence type="ECO:0000256" key="2">
    <source>
        <dbReference type="PROSITE-ProRule" id="PRU01091"/>
    </source>
</evidence>
<sequence length="239" mass="28347">MGRIEIKLLIITSGKQFNIDSLDWIDKSVTIYYATGLQDALFHLTIISYHLIIIEKGQDEEITRSIIETIRTLKKTPILVFMAGTIDEKRVYIETGADAIIEYSTAGEEIRLMIYALVRRYVCWHENMIAEKEIIVEKPLIINQVRRKVFWNEKEIRLTRHEFDFLYLLAATPGRVYTFSQIYQIVWKEHYYEESNNILWCLRHRIRDKLKVIEPKAADIIKNVRGIGYYLELHKEDFS</sequence>
<proteinExistence type="predicted"/>
<reference evidence="4 5" key="1">
    <citation type="submission" date="2021-06" db="EMBL/GenBank/DDBJ databases">
        <title>Faecalicatena sp. nov. isolated from porcine feces.</title>
        <authorList>
            <person name="Oh B.S."/>
            <person name="Lee J.H."/>
        </authorList>
    </citation>
    <scope>NUCLEOTIDE SEQUENCE [LARGE SCALE GENOMIC DNA]</scope>
    <source>
        <strain evidence="4 5">AGMB00832</strain>
    </source>
</reference>
<protein>
    <submittedName>
        <fullName evidence="4">Response regulator transcription factor</fullName>
    </submittedName>
</protein>
<keyword evidence="1 2" id="KW-0238">DNA-binding</keyword>
<evidence type="ECO:0000313" key="4">
    <source>
        <dbReference type="EMBL" id="MBU3878506.1"/>
    </source>
</evidence>